<dbReference type="InterPro" id="IPR045185">
    <property type="entry name" value="PUB22/23/24-like"/>
</dbReference>
<organism evidence="7 8">
    <name type="scientific">Vigna angularis var. angularis</name>
    <dbReference type="NCBI Taxonomy" id="157739"/>
    <lineage>
        <taxon>Eukaryota</taxon>
        <taxon>Viridiplantae</taxon>
        <taxon>Streptophyta</taxon>
        <taxon>Embryophyta</taxon>
        <taxon>Tracheophyta</taxon>
        <taxon>Spermatophyta</taxon>
        <taxon>Magnoliopsida</taxon>
        <taxon>eudicotyledons</taxon>
        <taxon>Gunneridae</taxon>
        <taxon>Pentapetalae</taxon>
        <taxon>rosids</taxon>
        <taxon>fabids</taxon>
        <taxon>Fabales</taxon>
        <taxon>Fabaceae</taxon>
        <taxon>Papilionoideae</taxon>
        <taxon>50 kb inversion clade</taxon>
        <taxon>NPAAA clade</taxon>
        <taxon>indigoferoid/millettioid clade</taxon>
        <taxon>Phaseoleae</taxon>
        <taxon>Vigna</taxon>
    </lineage>
</organism>
<dbReference type="GO" id="GO:0016567">
    <property type="term" value="P:protein ubiquitination"/>
    <property type="evidence" value="ECO:0007669"/>
    <property type="project" value="UniProtKB-UniRule"/>
</dbReference>
<evidence type="ECO:0000259" key="6">
    <source>
        <dbReference type="PROSITE" id="PS51698"/>
    </source>
</evidence>
<comment type="pathway">
    <text evidence="2 5">Protein modification; protein ubiquitination.</text>
</comment>
<dbReference type="CDD" id="cd16664">
    <property type="entry name" value="RING-Ubox_PUB"/>
    <property type="match status" value="1"/>
</dbReference>
<dbReference type="UniPathway" id="UPA00143"/>
<dbReference type="PANTHER" id="PTHR22849:SF112">
    <property type="entry name" value="U-BOX DOMAIN-CONTAINING PROTEIN 26"/>
    <property type="match status" value="1"/>
</dbReference>
<dbReference type="SUPFAM" id="SSF57850">
    <property type="entry name" value="RING/U-box"/>
    <property type="match status" value="1"/>
</dbReference>
<keyword evidence="3 5" id="KW-0808">Transferase</keyword>
<dbReference type="PROSITE" id="PS51698">
    <property type="entry name" value="U_BOX"/>
    <property type="match status" value="1"/>
</dbReference>
<evidence type="ECO:0000256" key="3">
    <source>
        <dbReference type="ARBA" id="ARBA00022679"/>
    </source>
</evidence>
<evidence type="ECO:0000256" key="4">
    <source>
        <dbReference type="ARBA" id="ARBA00022786"/>
    </source>
</evidence>
<dbReference type="Gene3D" id="3.30.40.10">
    <property type="entry name" value="Zinc/RING finger domain, C3HC4 (zinc finger)"/>
    <property type="match status" value="1"/>
</dbReference>
<comment type="function">
    <text evidence="5">Functions as an E3 ubiquitin ligase.</text>
</comment>
<protein>
    <recommendedName>
        <fullName evidence="5 6">U-box domain-containing protein</fullName>
        <ecNumber evidence="5">2.3.2.27</ecNumber>
    </recommendedName>
    <alternativeName>
        <fullName evidence="5">RING-type E3 ubiquitin transferase PUB</fullName>
    </alternativeName>
</protein>
<dbReference type="InterPro" id="IPR045210">
    <property type="entry name" value="RING-Ubox_PUB"/>
</dbReference>
<dbReference type="Proteomes" id="UP000291084">
    <property type="component" value="Chromosome 1"/>
</dbReference>
<dbReference type="FunFam" id="3.30.40.10:FF:000442">
    <property type="entry name" value="RING-type E3 ubiquitin transferase"/>
    <property type="match status" value="1"/>
</dbReference>
<evidence type="ECO:0000256" key="5">
    <source>
        <dbReference type="RuleBase" id="RU369093"/>
    </source>
</evidence>
<dbReference type="GO" id="GO:0061630">
    <property type="term" value="F:ubiquitin protein ligase activity"/>
    <property type="evidence" value="ECO:0007669"/>
    <property type="project" value="UniProtKB-UniRule"/>
</dbReference>
<reference evidence="7 8" key="1">
    <citation type="journal article" date="2015" name="Sci. Rep.">
        <title>The power of single molecule real-time sequencing technology in the de novo assembly of a eukaryotic genome.</title>
        <authorList>
            <person name="Sakai H."/>
            <person name="Naito K."/>
            <person name="Ogiso-Tanaka E."/>
            <person name="Takahashi Y."/>
            <person name="Iseki K."/>
            <person name="Muto C."/>
            <person name="Satou K."/>
            <person name="Teruya K."/>
            <person name="Shiroma A."/>
            <person name="Shimoji M."/>
            <person name="Hirano T."/>
            <person name="Itoh T."/>
            <person name="Kaga A."/>
            <person name="Tomooka N."/>
        </authorList>
    </citation>
    <scope>NUCLEOTIDE SEQUENCE [LARGE SCALE GENOMIC DNA]</scope>
    <source>
        <strain evidence="8">cv. Shumari</strain>
    </source>
</reference>
<evidence type="ECO:0000313" key="8">
    <source>
        <dbReference type="Proteomes" id="UP000291084"/>
    </source>
</evidence>
<evidence type="ECO:0000313" key="7">
    <source>
        <dbReference type="EMBL" id="BAT74683.1"/>
    </source>
</evidence>
<dbReference type="InterPro" id="IPR003613">
    <property type="entry name" value="Ubox_domain"/>
</dbReference>
<keyword evidence="8" id="KW-1185">Reference proteome</keyword>
<comment type="catalytic activity">
    <reaction evidence="1 5">
        <text>S-ubiquitinyl-[E2 ubiquitin-conjugating enzyme]-L-cysteine + [acceptor protein]-L-lysine = [E2 ubiquitin-conjugating enzyme]-L-cysteine + N(6)-ubiquitinyl-[acceptor protein]-L-lysine.</text>
        <dbReference type="EC" id="2.3.2.27"/>
    </reaction>
</comment>
<proteinExistence type="predicted"/>
<gene>
    <name evidence="7" type="primary">Vigan.01G240100</name>
    <name evidence="7" type="ORF">VIGAN_01240100</name>
</gene>
<keyword evidence="4 5" id="KW-0833">Ubl conjugation pathway</keyword>
<dbReference type="SMART" id="SM00504">
    <property type="entry name" value="Ubox"/>
    <property type="match status" value="1"/>
</dbReference>
<dbReference type="InterPro" id="IPR013083">
    <property type="entry name" value="Znf_RING/FYVE/PHD"/>
</dbReference>
<dbReference type="EMBL" id="AP015034">
    <property type="protein sequence ID" value="BAT74683.1"/>
    <property type="molecule type" value="Genomic_DNA"/>
</dbReference>
<dbReference type="EC" id="2.3.2.27" evidence="5"/>
<feature type="domain" description="U-box" evidence="6">
    <location>
        <begin position="1"/>
        <end position="75"/>
    </location>
</feature>
<name>A0A0S3R236_PHAAN</name>
<sequence length="75" mass="8252">VNPKDFRCPISLELMTDPVTVSTGQTYDRTSIQKWLKARNTTCPKTGEKLTNPELVPNRAILGVVPDAEVGVRNA</sequence>
<dbReference type="PANTHER" id="PTHR22849">
    <property type="entry name" value="WDSAM1 PROTEIN"/>
    <property type="match status" value="1"/>
</dbReference>
<evidence type="ECO:0000256" key="2">
    <source>
        <dbReference type="ARBA" id="ARBA00004906"/>
    </source>
</evidence>
<dbReference type="Pfam" id="PF04564">
    <property type="entry name" value="U-box"/>
    <property type="match status" value="1"/>
</dbReference>
<accession>A0A0S3R236</accession>
<dbReference type="OrthoDB" id="10064100at2759"/>
<evidence type="ECO:0000256" key="1">
    <source>
        <dbReference type="ARBA" id="ARBA00000900"/>
    </source>
</evidence>
<feature type="non-terminal residue" evidence="7">
    <location>
        <position position="1"/>
    </location>
</feature>
<dbReference type="AlphaFoldDB" id="A0A0S3R236"/>